<gene>
    <name evidence="2" type="ORF">EBB_03200</name>
</gene>
<keyword evidence="3" id="KW-1185">Reference proteome</keyword>
<evidence type="ECO:0000313" key="3">
    <source>
        <dbReference type="Proteomes" id="UP000641152"/>
    </source>
</evidence>
<keyword evidence="1" id="KW-0472">Membrane</keyword>
<protein>
    <submittedName>
        <fullName evidence="2">SRPBCC family protein</fullName>
    </submittedName>
</protein>
<evidence type="ECO:0000256" key="1">
    <source>
        <dbReference type="SAM" id="Phobius"/>
    </source>
</evidence>
<name>A0ABR9D8Y4_9GAMM</name>
<feature type="transmembrane region" description="Helical" evidence="1">
    <location>
        <begin position="104"/>
        <end position="124"/>
    </location>
</feature>
<dbReference type="Proteomes" id="UP000641152">
    <property type="component" value="Unassembled WGS sequence"/>
</dbReference>
<feature type="transmembrane region" description="Helical" evidence="1">
    <location>
        <begin position="72"/>
        <end position="92"/>
    </location>
</feature>
<feature type="transmembrane region" description="Helical" evidence="1">
    <location>
        <begin position="42"/>
        <end position="60"/>
    </location>
</feature>
<dbReference type="Gene3D" id="3.30.530.20">
    <property type="match status" value="1"/>
</dbReference>
<organism evidence="2 3">
    <name type="scientific">Methylomonas fluvii</name>
    <dbReference type="NCBI Taxonomy" id="1854564"/>
    <lineage>
        <taxon>Bacteria</taxon>
        <taxon>Pseudomonadati</taxon>
        <taxon>Pseudomonadota</taxon>
        <taxon>Gammaproteobacteria</taxon>
        <taxon>Methylococcales</taxon>
        <taxon>Methylococcaceae</taxon>
        <taxon>Methylomonas</taxon>
    </lineage>
</organism>
<dbReference type="EMBL" id="JACXST010000001">
    <property type="protein sequence ID" value="MBD9359567.1"/>
    <property type="molecule type" value="Genomic_DNA"/>
</dbReference>
<dbReference type="RefSeq" id="WP_192392439.1">
    <property type="nucleotide sequence ID" value="NZ_CAJHIU010000001.1"/>
</dbReference>
<dbReference type="SUPFAM" id="SSF55961">
    <property type="entry name" value="Bet v1-like"/>
    <property type="match status" value="1"/>
</dbReference>
<feature type="transmembrane region" description="Helical" evidence="1">
    <location>
        <begin position="7"/>
        <end position="30"/>
    </location>
</feature>
<dbReference type="InterPro" id="IPR019587">
    <property type="entry name" value="Polyketide_cyclase/dehydratase"/>
</dbReference>
<dbReference type="InterPro" id="IPR023393">
    <property type="entry name" value="START-like_dom_sf"/>
</dbReference>
<dbReference type="Pfam" id="PF10604">
    <property type="entry name" value="Polyketide_cyc2"/>
    <property type="match status" value="1"/>
</dbReference>
<comment type="caution">
    <text evidence="2">The sequence shown here is derived from an EMBL/GenBank/DDBJ whole genome shotgun (WGS) entry which is preliminary data.</text>
</comment>
<keyword evidence="1" id="KW-1133">Transmembrane helix</keyword>
<reference evidence="2 3" key="1">
    <citation type="submission" date="2020-09" db="EMBL/GenBank/DDBJ databases">
        <title>Methylomonas albis sp. nov. and Methylomonas fluvii sp. nov.: Two cold-adapted methanotrophs from the River Elbe and an amended description of Methylovulum psychrotolerans strain Eb1.</title>
        <authorList>
            <person name="Bussmann I.K."/>
            <person name="Klings K.-W."/>
            <person name="Warnstedt J."/>
            <person name="Hoppert M."/>
            <person name="Saborowski A."/>
            <person name="Horn F."/>
            <person name="Liebner S."/>
        </authorList>
    </citation>
    <scope>NUCLEOTIDE SEQUENCE [LARGE SCALE GENOMIC DNA]</scope>
    <source>
        <strain evidence="2 3">EbB</strain>
    </source>
</reference>
<proteinExistence type="predicted"/>
<accession>A0ABR9D8Y4</accession>
<keyword evidence="1" id="KW-0812">Transmembrane</keyword>
<evidence type="ECO:0000313" key="2">
    <source>
        <dbReference type="EMBL" id="MBD9359567.1"/>
    </source>
</evidence>
<sequence length="304" mass="33685">MKAATPLRLALASNATFSLSSALIMLFQPALVGEWLGVDDQFILQLIGIGLVAFAAELFYQATRQRANTWRALLASAADFSWVVGSVVLLLTLPQLFSPLGSRIVIGVAGMVFIFGGWQLWAAGRAHRISEIGKYRHCIIVETNAPAEKLWRVIGDIGDIKTYMPSLKHSVVMDGKQPSLGVVRFCEDHAGKQWSEECTEFNPGRSFTVRFRSEAPNFPFPAKAMLGGWEVSPSNAGSQVMVWWELIPKSRLLVPIILPILAFQVDRDFPKIIQRMTAVALEQDGEVQINRNVGVFTRLLPFIC</sequence>